<keyword evidence="2" id="KW-1185">Reference proteome</keyword>
<organism evidence="3">
    <name type="scientific">Enterobius vermicularis</name>
    <name type="common">Human pinworm</name>
    <dbReference type="NCBI Taxonomy" id="51028"/>
    <lineage>
        <taxon>Eukaryota</taxon>
        <taxon>Metazoa</taxon>
        <taxon>Ecdysozoa</taxon>
        <taxon>Nematoda</taxon>
        <taxon>Chromadorea</taxon>
        <taxon>Rhabditida</taxon>
        <taxon>Spirurina</taxon>
        <taxon>Oxyuridomorpha</taxon>
        <taxon>Oxyuroidea</taxon>
        <taxon>Oxyuridae</taxon>
        <taxon>Enterobius</taxon>
    </lineage>
</organism>
<gene>
    <name evidence="1" type="ORF">EVEC_LOCUS8132</name>
</gene>
<accession>A0A0N4VDG4</accession>
<protein>
    <submittedName>
        <fullName evidence="3">Secreted protein</fullName>
    </submittedName>
</protein>
<evidence type="ECO:0000313" key="2">
    <source>
        <dbReference type="Proteomes" id="UP000274131"/>
    </source>
</evidence>
<sequence length="85" mass="9832">MRLFDHCRILTALSSLACVMPNKYFVYICVFACVACIMENERVKGETDYFAAYWSDIYITLFKSIGLHLPLKFSTQCCSEWALLN</sequence>
<dbReference type="EMBL" id="UXUI01009277">
    <property type="protein sequence ID" value="VDD93381.1"/>
    <property type="molecule type" value="Genomic_DNA"/>
</dbReference>
<dbReference type="AlphaFoldDB" id="A0A0N4VDG4"/>
<evidence type="ECO:0000313" key="3">
    <source>
        <dbReference type="WBParaSite" id="EVEC_0000864801-mRNA-1"/>
    </source>
</evidence>
<name>A0A0N4VDG4_ENTVE</name>
<evidence type="ECO:0000313" key="1">
    <source>
        <dbReference type="EMBL" id="VDD93381.1"/>
    </source>
</evidence>
<proteinExistence type="predicted"/>
<reference evidence="3" key="1">
    <citation type="submission" date="2017-02" db="UniProtKB">
        <authorList>
            <consortium name="WormBaseParasite"/>
        </authorList>
    </citation>
    <scope>IDENTIFICATION</scope>
</reference>
<reference evidence="1 2" key="2">
    <citation type="submission" date="2018-10" db="EMBL/GenBank/DDBJ databases">
        <authorList>
            <consortium name="Pathogen Informatics"/>
        </authorList>
    </citation>
    <scope>NUCLEOTIDE SEQUENCE [LARGE SCALE GENOMIC DNA]</scope>
</reference>
<dbReference type="Proteomes" id="UP000274131">
    <property type="component" value="Unassembled WGS sequence"/>
</dbReference>
<dbReference type="WBParaSite" id="EVEC_0000864801-mRNA-1">
    <property type="protein sequence ID" value="EVEC_0000864801-mRNA-1"/>
    <property type="gene ID" value="EVEC_0000864801"/>
</dbReference>